<gene>
    <name evidence="2" type="ORF">J2S11_000402</name>
</gene>
<dbReference type="Gene3D" id="1.10.3290.10">
    <property type="entry name" value="Fido-like domain"/>
    <property type="match status" value="1"/>
</dbReference>
<dbReference type="InterPro" id="IPR003812">
    <property type="entry name" value="Fido"/>
</dbReference>
<dbReference type="EMBL" id="JAUSTY010000001">
    <property type="protein sequence ID" value="MDQ0164503.1"/>
    <property type="molecule type" value="Genomic_DNA"/>
</dbReference>
<protein>
    <submittedName>
        <fullName evidence="2">Fic family protein</fullName>
    </submittedName>
</protein>
<evidence type="ECO:0000259" key="1">
    <source>
        <dbReference type="PROSITE" id="PS51459"/>
    </source>
</evidence>
<name>A0ABT9VU39_9BACI</name>
<comment type="caution">
    <text evidence="2">The sequence shown here is derived from an EMBL/GenBank/DDBJ whole genome shotgun (WGS) entry which is preliminary data.</text>
</comment>
<dbReference type="PANTHER" id="PTHR13504">
    <property type="entry name" value="FIDO DOMAIN-CONTAINING PROTEIN DDB_G0283145"/>
    <property type="match status" value="1"/>
</dbReference>
<dbReference type="Proteomes" id="UP001235840">
    <property type="component" value="Unassembled WGS sequence"/>
</dbReference>
<organism evidence="2 3">
    <name type="scientific">Caldalkalibacillus horti</name>
    <dbReference type="NCBI Taxonomy" id="77523"/>
    <lineage>
        <taxon>Bacteria</taxon>
        <taxon>Bacillati</taxon>
        <taxon>Bacillota</taxon>
        <taxon>Bacilli</taxon>
        <taxon>Bacillales</taxon>
        <taxon>Bacillaceae</taxon>
        <taxon>Caldalkalibacillus</taxon>
    </lineage>
</organism>
<evidence type="ECO:0000313" key="3">
    <source>
        <dbReference type="Proteomes" id="UP001235840"/>
    </source>
</evidence>
<dbReference type="PANTHER" id="PTHR13504:SF38">
    <property type="entry name" value="FIDO DOMAIN-CONTAINING PROTEIN"/>
    <property type="match status" value="1"/>
</dbReference>
<proteinExistence type="predicted"/>
<feature type="domain" description="Fido" evidence="1">
    <location>
        <begin position="76"/>
        <end position="215"/>
    </location>
</feature>
<dbReference type="InterPro" id="IPR036597">
    <property type="entry name" value="Fido-like_dom_sf"/>
</dbReference>
<accession>A0ABT9VU39</accession>
<dbReference type="PROSITE" id="PS51459">
    <property type="entry name" value="FIDO"/>
    <property type="match status" value="1"/>
</dbReference>
<keyword evidence="3" id="KW-1185">Reference proteome</keyword>
<sequence length="234" mass="26879">MRKFPNEYLDDILVRLAHHSSAIEGNTISLPETVSIILHNTITGNRDYDLREVYEVSNHRQAFDFVLNEVSNGVPLSLYTVKEIHSHLTDKLQYDKGLFKSSDNAILGADFVTASAKDTPFLMQQWVDNLIYRLDSAKDDKEKIQAISETHIEFERIHPFSDGNGRTGRLLITYSLLQHDFPPIVIQSKERARYISFLAEYDVAGLSRYIESAIESEEERINRFQNASDQQIDL</sequence>
<dbReference type="SUPFAM" id="SSF140931">
    <property type="entry name" value="Fic-like"/>
    <property type="match status" value="1"/>
</dbReference>
<dbReference type="RefSeq" id="WP_307390176.1">
    <property type="nucleotide sequence ID" value="NZ_BAAADK010000021.1"/>
</dbReference>
<evidence type="ECO:0000313" key="2">
    <source>
        <dbReference type="EMBL" id="MDQ0164503.1"/>
    </source>
</evidence>
<dbReference type="Pfam" id="PF02661">
    <property type="entry name" value="Fic"/>
    <property type="match status" value="1"/>
</dbReference>
<dbReference type="InterPro" id="IPR040198">
    <property type="entry name" value="Fido_containing"/>
</dbReference>
<reference evidence="2 3" key="1">
    <citation type="submission" date="2023-07" db="EMBL/GenBank/DDBJ databases">
        <title>Genomic Encyclopedia of Type Strains, Phase IV (KMG-IV): sequencing the most valuable type-strain genomes for metagenomic binning, comparative biology and taxonomic classification.</title>
        <authorList>
            <person name="Goeker M."/>
        </authorList>
    </citation>
    <scope>NUCLEOTIDE SEQUENCE [LARGE SCALE GENOMIC DNA]</scope>
    <source>
        <strain evidence="2 3">DSM 12751</strain>
    </source>
</reference>